<dbReference type="InterPro" id="IPR044821">
    <property type="entry name" value="At1g28695/At4g15970-like"/>
</dbReference>
<dbReference type="OMA" id="TIIHANC"/>
<dbReference type="Pfam" id="PF03407">
    <property type="entry name" value="Nucleotid_trans"/>
    <property type="match status" value="1"/>
</dbReference>
<sequence length="192" mass="21934">MSNCVEAKKNEVCKLKKLVEKSNNVGSEDIENQKKPYKAKREYMSRVRNKFQTRVLELGYSFVFTDVDIVWFGNPLLRVPVGADVAISCDQFYGDNPYDVWKNANGGFPYARPSARTVAFFKGWYEARRAHPGQHDNFCQHKKDFRQLCTFHGNCLKGLPMKLGLLRSLLDERKQFKIAGPRGGSTNSTVSE</sequence>
<protein>
    <recommendedName>
        <fullName evidence="1">Nucleotide-diphospho-sugar transferase domain-containing protein</fullName>
    </recommendedName>
</protein>
<dbReference type="InterPro" id="IPR005069">
    <property type="entry name" value="Nucl-diP-sugar_transferase"/>
</dbReference>
<accession>R7W1C2</accession>
<dbReference type="PANTHER" id="PTHR46038:SF5">
    <property type="entry name" value="NUCLEOTIDE-DIPHOSPHO-SUGAR TRANSFERASE FAMILY PROTEIN"/>
    <property type="match status" value="1"/>
</dbReference>
<dbReference type="PANTHER" id="PTHR46038">
    <property type="entry name" value="EXPRESSED PROTEIN-RELATED"/>
    <property type="match status" value="1"/>
</dbReference>
<proteinExistence type="predicted"/>
<dbReference type="AlphaFoldDB" id="R7W1C2"/>
<organism evidence="2">
    <name type="scientific">Aegilops tauschii</name>
    <name type="common">Tausch's goatgrass</name>
    <name type="synonym">Aegilops squarrosa</name>
    <dbReference type="NCBI Taxonomy" id="37682"/>
    <lineage>
        <taxon>Eukaryota</taxon>
        <taxon>Viridiplantae</taxon>
        <taxon>Streptophyta</taxon>
        <taxon>Embryophyta</taxon>
        <taxon>Tracheophyta</taxon>
        <taxon>Spermatophyta</taxon>
        <taxon>Magnoliopsida</taxon>
        <taxon>Liliopsida</taxon>
        <taxon>Poales</taxon>
        <taxon>Poaceae</taxon>
        <taxon>BOP clade</taxon>
        <taxon>Pooideae</taxon>
        <taxon>Triticodae</taxon>
        <taxon>Triticeae</taxon>
        <taxon>Triticinae</taxon>
        <taxon>Aegilops</taxon>
    </lineage>
</organism>
<dbReference type="EnsemblPlants" id="EMT03015">
    <property type="protein sequence ID" value="EMT03015"/>
    <property type="gene ID" value="F775_03015"/>
</dbReference>
<name>R7W1C2_AEGTA</name>
<evidence type="ECO:0000313" key="2">
    <source>
        <dbReference type="EnsemblPlants" id="EMT03015"/>
    </source>
</evidence>
<reference evidence="2" key="1">
    <citation type="submission" date="2015-06" db="UniProtKB">
        <authorList>
            <consortium name="EnsemblPlants"/>
        </authorList>
    </citation>
    <scope>IDENTIFICATION</scope>
</reference>
<evidence type="ECO:0000259" key="1">
    <source>
        <dbReference type="Pfam" id="PF03407"/>
    </source>
</evidence>
<feature type="domain" description="Nucleotide-diphospho-sugar transferase" evidence="1">
    <location>
        <begin position="18"/>
        <end position="137"/>
    </location>
</feature>